<accession>A0A2H3BMF4</accession>
<dbReference type="PANTHER" id="PTHR33104">
    <property type="entry name" value="SI:DKEY-29D5.2"/>
    <property type="match status" value="1"/>
</dbReference>
<dbReference type="AlphaFoldDB" id="A0A2H3BMF4"/>
<feature type="region of interest" description="Disordered" evidence="1">
    <location>
        <begin position="885"/>
        <end position="921"/>
    </location>
</feature>
<keyword evidence="4" id="KW-1185">Reference proteome</keyword>
<keyword evidence="2" id="KW-0812">Transmembrane</keyword>
<organism evidence="3 4">
    <name type="scientific">Armillaria solidipes</name>
    <dbReference type="NCBI Taxonomy" id="1076256"/>
    <lineage>
        <taxon>Eukaryota</taxon>
        <taxon>Fungi</taxon>
        <taxon>Dikarya</taxon>
        <taxon>Basidiomycota</taxon>
        <taxon>Agaricomycotina</taxon>
        <taxon>Agaricomycetes</taxon>
        <taxon>Agaricomycetidae</taxon>
        <taxon>Agaricales</taxon>
        <taxon>Marasmiineae</taxon>
        <taxon>Physalacriaceae</taxon>
        <taxon>Armillaria</taxon>
    </lineage>
</organism>
<dbReference type="STRING" id="1076256.A0A2H3BMF4"/>
<sequence length="921" mass="104213">MRGRKRAYVLSRANDSDNERDLNTIFARNVSMGRGKTKRRTTTTVTRKAAAIRWTTLYSQGDWVSAWTLANNNPRWEAWVCNLKASVVHTKNFNKSDNPLLYWASRMGGDGYRQEALTEFMRLEGHGDYAKSTHCPSLLGDAAGVSCLCGDEARSTSLSYYSGKAGPVPTLRRCLCMSLDYEYSLAIPPHRVYILELLQRISRLSTLTGFIVLLWISAGTLLYMLILALDANFRLKNLYRSNWLKDPGLHMGLAYFLEPVKYLEHVTHFASQKDISTCSGFQTLAHAESRNVTGLRATGVGMCENGTDFLPPGSAHRLMNDRYCNMDYIALSAVQGHGVKSLFWSYDIVCQWKINLFERMAELPVAFQQDPVDIQFHFAVPKCHCKGHKLKCQCYHSMNVQIIGRTDGEGIERAWAEINVVANSTKEMGPGNRYDKLDGQFAKHNWKKLVGLGTYLRQKRKMAQVKAIKHLEGFQALTDVLPRDHFAKEWTAEIEAWERDHSLPSPYFIEVAHKWVVLLIELATHEQERVAALKDGISFSDSTAASCIELALVVEDLQRRLLQDLKDEADETCLHDATDFRKKRITLQKQLAQFRELQAITMPCTRSILQEAIGDPGDVEHHKLWLPSELEEPLQVRGCMPGVRDAEEKLREAQCKDALVTLRSTLRAQHSLFTRRNKNFRGQRQNTRVAEAAHRLDTKCKLAAAKYNTARGALLILRGPGDWEQSLRELRSNDCVSLHGSVLEIDSSSEEDETLEGQAAKKRRTQVQPQGEGHKEVSWIWMQEGALGDGEDEALNQAVKLEWLKSRARSMRWREEGILVQEEMCRTLVSLQWEANKWGASGSGWEGLDPVAAEGVQAYAARQARLYHCLETHFRNLWDMEAEVPGADDDSESEMEVDGLGDRNRVEEGSGRAGRVQPAEP</sequence>
<evidence type="ECO:0000313" key="3">
    <source>
        <dbReference type="EMBL" id="PBK72081.1"/>
    </source>
</evidence>
<evidence type="ECO:0008006" key="5">
    <source>
        <dbReference type="Google" id="ProtNLM"/>
    </source>
</evidence>
<dbReference type="InterPro" id="IPR040521">
    <property type="entry name" value="KDZ"/>
</dbReference>
<feature type="region of interest" description="Disordered" evidence="1">
    <location>
        <begin position="747"/>
        <end position="774"/>
    </location>
</feature>
<dbReference type="PANTHER" id="PTHR33104:SF2">
    <property type="entry name" value="CXC3 LIKE CYSTEINE CLUSTER DOMAIN-CONTAINING PROTEIN"/>
    <property type="match status" value="1"/>
</dbReference>
<evidence type="ECO:0000256" key="2">
    <source>
        <dbReference type="SAM" id="Phobius"/>
    </source>
</evidence>
<name>A0A2H3BMF4_9AGAR</name>
<evidence type="ECO:0000313" key="4">
    <source>
        <dbReference type="Proteomes" id="UP000218334"/>
    </source>
</evidence>
<proteinExistence type="predicted"/>
<protein>
    <recommendedName>
        <fullName evidence="5">CxC2-like cysteine cluster KDZ transposase-associated domain-containing protein</fullName>
    </recommendedName>
</protein>
<feature type="compositionally biased region" description="Basic and acidic residues" evidence="1">
    <location>
        <begin position="900"/>
        <end position="910"/>
    </location>
</feature>
<reference evidence="4" key="1">
    <citation type="journal article" date="2017" name="Nat. Ecol. Evol.">
        <title>Genome expansion and lineage-specific genetic innovations in the forest pathogenic fungi Armillaria.</title>
        <authorList>
            <person name="Sipos G."/>
            <person name="Prasanna A.N."/>
            <person name="Walter M.C."/>
            <person name="O'Connor E."/>
            <person name="Balint B."/>
            <person name="Krizsan K."/>
            <person name="Kiss B."/>
            <person name="Hess J."/>
            <person name="Varga T."/>
            <person name="Slot J."/>
            <person name="Riley R."/>
            <person name="Boka B."/>
            <person name="Rigling D."/>
            <person name="Barry K."/>
            <person name="Lee J."/>
            <person name="Mihaltcheva S."/>
            <person name="LaButti K."/>
            <person name="Lipzen A."/>
            <person name="Waldron R."/>
            <person name="Moloney N.M."/>
            <person name="Sperisen C."/>
            <person name="Kredics L."/>
            <person name="Vagvoelgyi C."/>
            <person name="Patrignani A."/>
            <person name="Fitzpatrick D."/>
            <person name="Nagy I."/>
            <person name="Doyle S."/>
            <person name="Anderson J.B."/>
            <person name="Grigoriev I.V."/>
            <person name="Gueldener U."/>
            <person name="Muensterkoetter M."/>
            <person name="Nagy L.G."/>
        </authorList>
    </citation>
    <scope>NUCLEOTIDE SEQUENCE [LARGE SCALE GENOMIC DNA]</scope>
    <source>
        <strain evidence="4">28-4</strain>
    </source>
</reference>
<dbReference type="EMBL" id="KZ293422">
    <property type="protein sequence ID" value="PBK72081.1"/>
    <property type="molecule type" value="Genomic_DNA"/>
</dbReference>
<keyword evidence="2" id="KW-0472">Membrane</keyword>
<keyword evidence="2" id="KW-1133">Transmembrane helix</keyword>
<dbReference type="Pfam" id="PF18758">
    <property type="entry name" value="KDZ"/>
    <property type="match status" value="1"/>
</dbReference>
<feature type="compositionally biased region" description="Acidic residues" evidence="1">
    <location>
        <begin position="885"/>
        <end position="899"/>
    </location>
</feature>
<gene>
    <name evidence="3" type="ORF">ARMSODRAFT_1016067</name>
</gene>
<feature type="transmembrane region" description="Helical" evidence="2">
    <location>
        <begin position="207"/>
        <end position="229"/>
    </location>
</feature>
<dbReference type="Proteomes" id="UP000218334">
    <property type="component" value="Unassembled WGS sequence"/>
</dbReference>
<evidence type="ECO:0000256" key="1">
    <source>
        <dbReference type="SAM" id="MobiDB-lite"/>
    </source>
</evidence>